<dbReference type="EMBL" id="JACRST010000010">
    <property type="protein sequence ID" value="MBC8546839.1"/>
    <property type="molecule type" value="Genomic_DNA"/>
</dbReference>
<evidence type="ECO:0000256" key="1">
    <source>
        <dbReference type="SAM" id="MobiDB-lite"/>
    </source>
</evidence>
<gene>
    <name evidence="2" type="ORF">H8711_07820</name>
</gene>
<reference evidence="2" key="1">
    <citation type="submission" date="2020-08" db="EMBL/GenBank/DDBJ databases">
        <title>Genome public.</title>
        <authorList>
            <person name="Liu C."/>
            <person name="Sun Q."/>
        </authorList>
    </citation>
    <scope>NUCLEOTIDE SEQUENCE</scope>
    <source>
        <strain evidence="2">NSJ-31</strain>
    </source>
</reference>
<feature type="region of interest" description="Disordered" evidence="1">
    <location>
        <begin position="59"/>
        <end position="99"/>
    </location>
</feature>
<feature type="region of interest" description="Disordered" evidence="1">
    <location>
        <begin position="1"/>
        <end position="46"/>
    </location>
</feature>
<comment type="caution">
    <text evidence="2">The sequence shown here is derived from an EMBL/GenBank/DDBJ whole genome shotgun (WGS) entry which is preliminary data.</text>
</comment>
<accession>A0A926E0J5</accession>
<dbReference type="RefSeq" id="WP_249282914.1">
    <property type="nucleotide sequence ID" value="NZ_JACRST010000010.1"/>
</dbReference>
<evidence type="ECO:0000313" key="2">
    <source>
        <dbReference type="EMBL" id="MBC8546839.1"/>
    </source>
</evidence>
<sequence>MTRGIEQAASPAEPKAKGGRNRAAGGGPVLPRVDSGRAPRKSKPPYWVASFFGMTRGIEQAASPAEPKAKGGRNRAAGGGPVLPRVDSGRAPRKSKPPY</sequence>
<dbReference type="AlphaFoldDB" id="A0A926E0J5"/>
<proteinExistence type="predicted"/>
<keyword evidence="3" id="KW-1185">Reference proteome</keyword>
<organism evidence="2 3">
    <name type="scientific">Ligaoa zhengdingensis</name>
    <dbReference type="NCBI Taxonomy" id="2763658"/>
    <lineage>
        <taxon>Bacteria</taxon>
        <taxon>Bacillati</taxon>
        <taxon>Bacillota</taxon>
        <taxon>Clostridia</taxon>
        <taxon>Eubacteriales</taxon>
        <taxon>Oscillospiraceae</taxon>
        <taxon>Ligaoa</taxon>
    </lineage>
</organism>
<protein>
    <submittedName>
        <fullName evidence="2">Uncharacterized protein</fullName>
    </submittedName>
</protein>
<dbReference type="Proteomes" id="UP000653127">
    <property type="component" value="Unassembled WGS sequence"/>
</dbReference>
<name>A0A926E0J5_9FIRM</name>
<evidence type="ECO:0000313" key="3">
    <source>
        <dbReference type="Proteomes" id="UP000653127"/>
    </source>
</evidence>